<comment type="caution">
    <text evidence="3">The sequence shown here is derived from an EMBL/GenBank/DDBJ whole genome shotgun (WGS) entry which is preliminary data.</text>
</comment>
<gene>
    <name evidence="3" type="primary">RRN3</name>
    <name evidence="3" type="ORF">WISP_74504</name>
</gene>
<evidence type="ECO:0000313" key="4">
    <source>
        <dbReference type="Proteomes" id="UP001145742"/>
    </source>
</evidence>
<keyword evidence="3" id="KW-0396">Initiation factor</keyword>
<proteinExistence type="inferred from homology"/>
<dbReference type="EMBL" id="WHWB01033869">
    <property type="protein sequence ID" value="KAJ7416051.1"/>
    <property type="molecule type" value="Genomic_DNA"/>
</dbReference>
<dbReference type="SUPFAM" id="SSF48371">
    <property type="entry name" value="ARM repeat"/>
    <property type="match status" value="1"/>
</dbReference>
<comment type="similarity">
    <text evidence="1">Belongs to the RRN3 family.</text>
</comment>
<evidence type="ECO:0000256" key="1">
    <source>
        <dbReference type="ARBA" id="ARBA00010098"/>
    </source>
</evidence>
<organism evidence="3 4">
    <name type="scientific">Willisornis vidua</name>
    <name type="common">Xingu scale-backed antbird</name>
    <dbReference type="NCBI Taxonomy" id="1566151"/>
    <lineage>
        <taxon>Eukaryota</taxon>
        <taxon>Metazoa</taxon>
        <taxon>Chordata</taxon>
        <taxon>Craniata</taxon>
        <taxon>Vertebrata</taxon>
        <taxon>Euteleostomi</taxon>
        <taxon>Archelosauria</taxon>
        <taxon>Archosauria</taxon>
        <taxon>Dinosauria</taxon>
        <taxon>Saurischia</taxon>
        <taxon>Theropoda</taxon>
        <taxon>Coelurosauria</taxon>
        <taxon>Aves</taxon>
        <taxon>Neognathae</taxon>
        <taxon>Neoaves</taxon>
        <taxon>Telluraves</taxon>
        <taxon>Australaves</taxon>
        <taxon>Passeriformes</taxon>
        <taxon>Thamnophilidae</taxon>
        <taxon>Willisornis</taxon>
    </lineage>
</organism>
<dbReference type="InterPro" id="IPR016024">
    <property type="entry name" value="ARM-type_fold"/>
</dbReference>
<dbReference type="InterPro" id="IPR007991">
    <property type="entry name" value="RNA_pol_I_trans_ini_fac_RRN3"/>
</dbReference>
<dbReference type="InterPro" id="IPR026750">
    <property type="entry name" value="NTAN1"/>
</dbReference>
<dbReference type="PANTHER" id="PTHR12790:SF0">
    <property type="entry name" value="RNA POLYMERASE I-SPECIFIC TRANSCRIPTION INITIATION FACTOR RRN3-RELATED"/>
    <property type="match status" value="1"/>
</dbReference>
<dbReference type="GO" id="GO:0003743">
    <property type="term" value="F:translation initiation factor activity"/>
    <property type="evidence" value="ECO:0007669"/>
    <property type="project" value="UniProtKB-KW"/>
</dbReference>
<dbReference type="Pfam" id="PF14736">
    <property type="entry name" value="N_Asn_amidohyd"/>
    <property type="match status" value="2"/>
</dbReference>
<keyword evidence="4" id="KW-1185">Reference proteome</keyword>
<feature type="region of interest" description="Disordered" evidence="2">
    <location>
        <begin position="228"/>
        <end position="267"/>
    </location>
</feature>
<dbReference type="Proteomes" id="UP001145742">
    <property type="component" value="Unassembled WGS sequence"/>
</dbReference>
<dbReference type="Pfam" id="PF05327">
    <property type="entry name" value="RRN3"/>
    <property type="match status" value="1"/>
</dbReference>
<evidence type="ECO:0000313" key="3">
    <source>
        <dbReference type="EMBL" id="KAJ7416051.1"/>
    </source>
</evidence>
<reference evidence="3" key="1">
    <citation type="submission" date="2019-10" db="EMBL/GenBank/DDBJ databases">
        <authorList>
            <person name="Soares A.E.R."/>
            <person name="Aleixo A."/>
            <person name="Schneider P."/>
            <person name="Miyaki C.Y."/>
            <person name="Schneider M.P."/>
            <person name="Mello C."/>
            <person name="Vasconcelos A.T.R."/>
        </authorList>
    </citation>
    <scope>NUCLEOTIDE SEQUENCE</scope>
    <source>
        <tissue evidence="3">Muscle</tissue>
    </source>
</reference>
<accession>A0ABQ9D7W1</accession>
<dbReference type="PANTHER" id="PTHR12790">
    <property type="entry name" value="TRANSCRIPTION INITIATION FACTOR IA RRN3"/>
    <property type="match status" value="1"/>
</dbReference>
<sequence>MLGADEFISSPPRKTVRFGGTLSDILLKYEKGDTTDFELLKHQLSDPDIKDAQIINWLHEFRTSVAYLTKELEQLVNILLKLPWLRRSREVVEEYLGFLGNLVSAQTVHLRPCLRMIVSQFVPPRITIREDDVDISDSDDDDENLSENFNTCHRALQTVARYVPSTPQFLMPILVEYFPFINKSERTLECYVHNLLRVTVYLPTLRLQILELIIEKLLKLDVSTPQQDIEDAEETANNSGSEEKSTEEGLFDMEEDEERKGSTVVSGSSERMAHPLAERLDILMTILFSYIKDVCHVDGKLNINTTKDLYRDLVSVFDKLILPTHASCHVQYFMFYICSFKLGLAEAFLDHLWKKLQDPNNPSVIRQTAGSYIGSFLARAKFIPVVTVKACLDLLVNWMHKYIDNQDTGTNAFCDVALHGPFYSTCQAVFYTLIFRHKQLLDGNLRKGLSYLQSLNFERIVMCQLNPLKICIPSVVNLFAAITRKYQLVFCYTIIERNNRQLIPVVRSGTGGDLVQTCTNPLDSFFPFDPYILKRSKKTIDPLYQFWEELSAEDLENLKKPIKKGISEDEDDDFLKGETPQNDGVVGIAAHSYESNTRSPEKAKLLRSQPAQTVEPKGLLYVQQREFAVTTPKDGSVSILGSDDATTCHIVVLRHTGAFDLQPDDVHLVTFCVTELNDREEQDIHFPIIYGIAVNVKTAEIFPATFPEKGPDEDLRSAHVLTGAPLTNIYDAKTEQLRIGPYFWGPFPHVDFWLEQDDAQILQNLSTSPLAEPPHFVSHIRSTLTFLKAHPFPSRSLFPDRRPRIYKKNEEGLWEKVCSDKI</sequence>
<evidence type="ECO:0000256" key="2">
    <source>
        <dbReference type="SAM" id="MobiDB-lite"/>
    </source>
</evidence>
<keyword evidence="3" id="KW-0648">Protein biosynthesis</keyword>
<name>A0ABQ9D7W1_9PASS</name>
<protein>
    <submittedName>
        <fullName evidence="3">RNA polymerase I-specific transcription initiation factor RRN3</fullName>
    </submittedName>
</protein>